<keyword evidence="5" id="KW-0067">ATP-binding</keyword>
<dbReference type="CDD" id="cd17922">
    <property type="entry name" value="DEXHc_LHR-like"/>
    <property type="match status" value="1"/>
</dbReference>
<dbReference type="InterPro" id="IPR045628">
    <property type="entry name" value="Lhr_WH_dom"/>
</dbReference>
<dbReference type="InterPro" id="IPR014001">
    <property type="entry name" value="Helicase_ATP-bd"/>
</dbReference>
<dbReference type="InterPro" id="IPR052511">
    <property type="entry name" value="ATP-dep_Helicase"/>
</dbReference>
<keyword evidence="8" id="KW-0413">Isomerase</keyword>
<dbReference type="InterPro" id="IPR026362">
    <property type="entry name" value="DEXH_lig_assoc"/>
</dbReference>
<gene>
    <name evidence="12" type="ORF">DSM104443_01126</name>
</gene>
<name>A0A6M4GSN9_9PROT</name>
<dbReference type="GO" id="GO:0003677">
    <property type="term" value="F:DNA binding"/>
    <property type="evidence" value="ECO:0007669"/>
    <property type="project" value="UniProtKB-KW"/>
</dbReference>
<dbReference type="SMART" id="SM00487">
    <property type="entry name" value="DEXDc"/>
    <property type="match status" value="1"/>
</dbReference>
<keyword evidence="3" id="KW-0378">Hydrolase</keyword>
<dbReference type="PROSITE" id="PS51192">
    <property type="entry name" value="HELICASE_ATP_BIND_1"/>
    <property type="match status" value="1"/>
</dbReference>
<feature type="domain" description="Helicase ATP-binding" evidence="10">
    <location>
        <begin position="24"/>
        <end position="210"/>
    </location>
</feature>
<dbReference type="CDD" id="cd18796">
    <property type="entry name" value="SF2_C_LHR"/>
    <property type="match status" value="1"/>
</dbReference>
<evidence type="ECO:0000256" key="6">
    <source>
        <dbReference type="ARBA" id="ARBA00023125"/>
    </source>
</evidence>
<evidence type="ECO:0000256" key="3">
    <source>
        <dbReference type="ARBA" id="ARBA00022801"/>
    </source>
</evidence>
<dbReference type="GO" id="GO:0004386">
    <property type="term" value="F:helicase activity"/>
    <property type="evidence" value="ECO:0007669"/>
    <property type="project" value="UniProtKB-KW"/>
</dbReference>
<dbReference type="InterPro" id="IPR011545">
    <property type="entry name" value="DEAD/DEAH_box_helicase_dom"/>
</dbReference>
<dbReference type="NCBIfam" id="TIGR04121">
    <property type="entry name" value="DEXH_lig_assoc"/>
    <property type="match status" value="1"/>
</dbReference>
<accession>A0A6M4GSN9</accession>
<dbReference type="PANTHER" id="PTHR47962:SF3">
    <property type="entry name" value="LARGE ATP-DEPENDENT HELICASE-RELATED PROTEIN"/>
    <property type="match status" value="1"/>
</dbReference>
<dbReference type="GO" id="GO:0006281">
    <property type="term" value="P:DNA repair"/>
    <property type="evidence" value="ECO:0007669"/>
    <property type="project" value="UniProtKB-KW"/>
</dbReference>
<dbReference type="InterPro" id="IPR001650">
    <property type="entry name" value="Helicase_C-like"/>
</dbReference>
<evidence type="ECO:0000256" key="8">
    <source>
        <dbReference type="ARBA" id="ARBA00023235"/>
    </source>
</evidence>
<dbReference type="Pfam" id="PF19306">
    <property type="entry name" value="WHD_Lhr"/>
    <property type="match status" value="1"/>
</dbReference>
<evidence type="ECO:0000313" key="12">
    <source>
        <dbReference type="EMBL" id="QJR10075.1"/>
    </source>
</evidence>
<dbReference type="Pfam" id="PF00271">
    <property type="entry name" value="Helicase_C"/>
    <property type="match status" value="1"/>
</dbReference>
<feature type="domain" description="Helicase C-terminal" evidence="11">
    <location>
        <begin position="266"/>
        <end position="425"/>
    </location>
</feature>
<protein>
    <recommendedName>
        <fullName evidence="14">ATP-dependent Lhr-like helicase</fullName>
    </recommendedName>
</protein>
<dbReference type="PANTHER" id="PTHR47962">
    <property type="entry name" value="ATP-DEPENDENT HELICASE LHR-RELATED-RELATED"/>
    <property type="match status" value="1"/>
</dbReference>
<dbReference type="KEGG" id="uru:DSM104443_01126"/>
<dbReference type="Gene3D" id="3.40.50.300">
    <property type="entry name" value="P-loop containing nucleotide triphosphate hydrolases"/>
    <property type="match status" value="2"/>
</dbReference>
<dbReference type="SMART" id="SM00490">
    <property type="entry name" value="HELICc"/>
    <property type="match status" value="1"/>
</dbReference>
<dbReference type="GO" id="GO:0005524">
    <property type="term" value="F:ATP binding"/>
    <property type="evidence" value="ECO:0007669"/>
    <property type="project" value="UniProtKB-KW"/>
</dbReference>
<evidence type="ECO:0000256" key="4">
    <source>
        <dbReference type="ARBA" id="ARBA00022806"/>
    </source>
</evidence>
<comment type="similarity">
    <text evidence="9">Belongs to the Lhr helicase family. Lhr-Core subfamily.</text>
</comment>
<evidence type="ECO:0000256" key="2">
    <source>
        <dbReference type="ARBA" id="ARBA00022763"/>
    </source>
</evidence>
<evidence type="ECO:0000259" key="10">
    <source>
        <dbReference type="PROSITE" id="PS51192"/>
    </source>
</evidence>
<keyword evidence="1" id="KW-0547">Nucleotide-binding</keyword>
<dbReference type="GO" id="GO:0016887">
    <property type="term" value="F:ATP hydrolysis activity"/>
    <property type="evidence" value="ECO:0007669"/>
    <property type="project" value="TreeGrafter"/>
</dbReference>
<proteinExistence type="inferred from homology"/>
<dbReference type="InterPro" id="IPR017170">
    <property type="entry name" value="Lhr-like"/>
</dbReference>
<dbReference type="EMBL" id="CP053069">
    <property type="protein sequence ID" value="QJR10075.1"/>
    <property type="molecule type" value="Genomic_DNA"/>
</dbReference>
<evidence type="ECO:0000256" key="1">
    <source>
        <dbReference type="ARBA" id="ARBA00022741"/>
    </source>
</evidence>
<evidence type="ECO:0000256" key="5">
    <source>
        <dbReference type="ARBA" id="ARBA00022840"/>
    </source>
</evidence>
<dbReference type="PROSITE" id="PS51194">
    <property type="entry name" value="HELICASE_CTER"/>
    <property type="match status" value="1"/>
</dbReference>
<evidence type="ECO:0008006" key="14">
    <source>
        <dbReference type="Google" id="ProtNLM"/>
    </source>
</evidence>
<keyword evidence="7" id="KW-0234">DNA repair</keyword>
<dbReference type="Pfam" id="PF08494">
    <property type="entry name" value="DEAD_assoc"/>
    <property type="match status" value="1"/>
</dbReference>
<evidence type="ECO:0000313" key="13">
    <source>
        <dbReference type="Proteomes" id="UP000501534"/>
    </source>
</evidence>
<dbReference type="Pfam" id="PF00270">
    <property type="entry name" value="DEAD"/>
    <property type="match status" value="1"/>
</dbReference>
<dbReference type="SUPFAM" id="SSF52540">
    <property type="entry name" value="P-loop containing nucleoside triphosphate hydrolases"/>
    <property type="match status" value="1"/>
</dbReference>
<sequence>MLEKLESWFRDNGWTAFPFQREVWTAYLNGESGLVHSATGSGKTLAAWLGPLAEWIAENSEGRGEGKAPPLRVLWITPMRALAGDTALSMQRAVEGLGLPWTVGLRTGDTSSSERAKQDRKLPSALVTTPESLSLILSRADAREKLSDLRLVVVDEWHELLGNKRGVQAELCLARLRKWNPALRTWGLSATLGNLQEAMDRLVPRHEVALRHSREGGNPWVPASAGTTNDLRRIVKGVSDKKVIMDTLIPTDIDRFPWAGHLGLAMLGEVIEAIEGARSTLVFTNVRSSAELWYQGLLEAKPEWAGILGLHHGSLDADVRRYVEQGLKEGRMKAVVATSSLDLGVDFSPVDQVLQIGSAKGVARLLQRAGRSGHAPGQASRVTCVPSHALEFVEAAAARRAAMAGRIESRVPVDRPLDLLTQHLVTIAVGEGFEEAEMRSEVMSSAAYRDLTDAEWQWALDFVTRGGEALRAYPDYHKVELGEDGRYRVSQPAIAKRHRMSIGTIVSEASVNVQYMRGKRLGSVEESFIAHLAPGDAFIFAGHVLEFIRMEEMTAYVRPAKPGSATVPRWDGGRCPLSNEVSQSIRELLELHIDHREDEPEMRAISRLLKLQHSWSRIPRRHEMLVEQTETREGHHIFFYPFEGRSVHVGISALFAYRLARIRKASFSLGFTDYGFELVSRERFELLPLLKGGLVSTENLLEDMIASLNAAELSKRQFREIARVAGLVFQGYPGQPKTNRQVQATSGLIWEVFARWDPKNPLLGQAEREVLERQLEFTRLADGLKRIETSPILIRQTHKPTPFAFPIMVSRFREKLTSEKLVDRVKKMQLEFDKAAPPEADFADGDATGTVIPAKAGIQLKLLP</sequence>
<keyword evidence="4" id="KW-0347">Helicase</keyword>
<reference evidence="12 13" key="1">
    <citation type="submission" date="2020-04" db="EMBL/GenBank/DDBJ databases">
        <title>Usitatibacter rugosus gen. nov., sp. nov. and Usitatibacter palustris sp. nov., novel members of Usitatibacteraceae fam. nov. within the order Nitrosomonadales isolated from soil.</title>
        <authorList>
            <person name="Huber K.J."/>
            <person name="Neumann-Schaal M."/>
            <person name="Geppert A."/>
            <person name="Luckner M."/>
            <person name="Wanner G."/>
            <person name="Overmann J."/>
        </authorList>
    </citation>
    <scope>NUCLEOTIDE SEQUENCE [LARGE SCALE GENOMIC DNA]</scope>
    <source>
        <strain evidence="12 13">0125_3</strain>
    </source>
</reference>
<dbReference type="InterPro" id="IPR013701">
    <property type="entry name" value="Lhr-like_DEAD/DEAH_assoc"/>
</dbReference>
<organism evidence="12 13">
    <name type="scientific">Usitatibacter rugosus</name>
    <dbReference type="NCBI Taxonomy" id="2732067"/>
    <lineage>
        <taxon>Bacteria</taxon>
        <taxon>Pseudomonadati</taxon>
        <taxon>Pseudomonadota</taxon>
        <taxon>Betaproteobacteria</taxon>
        <taxon>Nitrosomonadales</taxon>
        <taxon>Usitatibacteraceae</taxon>
        <taxon>Usitatibacter</taxon>
    </lineage>
</organism>
<evidence type="ECO:0000259" key="11">
    <source>
        <dbReference type="PROSITE" id="PS51194"/>
    </source>
</evidence>
<keyword evidence="13" id="KW-1185">Reference proteome</keyword>
<dbReference type="RefSeq" id="WP_171090316.1">
    <property type="nucleotide sequence ID" value="NZ_CP053069.1"/>
</dbReference>
<keyword evidence="2" id="KW-0227">DNA damage</keyword>
<dbReference type="AlphaFoldDB" id="A0A6M4GSN9"/>
<dbReference type="PIRSF" id="PIRSF037307">
    <property type="entry name" value="Lhr-like_helic_prd"/>
    <property type="match status" value="1"/>
</dbReference>
<evidence type="ECO:0000256" key="7">
    <source>
        <dbReference type="ARBA" id="ARBA00023204"/>
    </source>
</evidence>
<evidence type="ECO:0000256" key="9">
    <source>
        <dbReference type="ARBA" id="ARBA00093467"/>
    </source>
</evidence>
<dbReference type="Proteomes" id="UP000501534">
    <property type="component" value="Chromosome"/>
</dbReference>
<dbReference type="InterPro" id="IPR027417">
    <property type="entry name" value="P-loop_NTPase"/>
</dbReference>
<keyword evidence="6" id="KW-0238">DNA-binding</keyword>